<dbReference type="InterPro" id="IPR005467">
    <property type="entry name" value="His_kinase_dom"/>
</dbReference>
<feature type="compositionally biased region" description="Basic and acidic residues" evidence="8">
    <location>
        <begin position="732"/>
        <end position="759"/>
    </location>
</feature>
<sequence>MPHEKRRSLRARMITLVLIPSTALLALWALLTTTLAGDIGDLRTTATLIEEVGSPTTDVIDRLQSERRATLAALNSPTSSTHGRLDEARAATDQAVLTLDRSLNAQEGATLPRQATAFQNHLTSLENHRAEVDALPHDADTLTLAAGPYTELIETGLRVWGTLVERADATLSPHLRSLTSLTRTRELLNRQDTILAHAVATNEFTAQAHAEFAAAVGAQRHTWSRVDAEAGEEAGRDFVRLDGSAQMETVELLQDTVIATPGREHGSGVPVNAQTWRGAAEALDRRMSEVERERRDHVVALGHRHATDLRDRALIITVPTLLVALASVGVAVVGTQRLGARLQELRTRTLEHARDRLPRVTARLRAGQEVDVDAEVPPLNATHHDEIGQVASAFDDARRAAVTAAVEEARVRAGVRYMFRNLARRTQSLVHRQLSLLDRVEREETDPQVLEALFRIDHLSTQMRRNAENLMLLSGDRPTRHGAAPVGLHEAVRASAGEIEDYTRVQARALPPVALRGGAGADLVRLLAELLENATSFSPPDTPVIVEGDVDERGRYRILVRDQGLGMTGERAEAANTLLADPPRFDLARVRDDSQLGLYVVAVIAARHGFRVRVDSAPGKGTVAMVEIPADTVVEPAHTTGPMRVGHLGAAPAPPSDRDVAPAPAPVRVEDEVPEPQALPPLEEGPDTHMGLPRRRRRVVADPPPASDTATVPRRSLDQIRTMMGAFQTGTERARALSDREGADPVEQTHDQHEQNTER</sequence>
<evidence type="ECO:0000256" key="8">
    <source>
        <dbReference type="SAM" id="MobiDB-lite"/>
    </source>
</evidence>
<evidence type="ECO:0000313" key="12">
    <source>
        <dbReference type="Proteomes" id="UP000467124"/>
    </source>
</evidence>
<feature type="region of interest" description="Disordered" evidence="8">
    <location>
        <begin position="637"/>
        <end position="759"/>
    </location>
</feature>
<gene>
    <name evidence="11" type="ORF">GTW20_23985</name>
</gene>
<dbReference type="AlphaFoldDB" id="A0A7K2IZ36"/>
<organism evidence="11 12">
    <name type="scientific">Nocardiopsis alba</name>
    <dbReference type="NCBI Taxonomy" id="53437"/>
    <lineage>
        <taxon>Bacteria</taxon>
        <taxon>Bacillati</taxon>
        <taxon>Actinomycetota</taxon>
        <taxon>Actinomycetes</taxon>
        <taxon>Streptosporangiales</taxon>
        <taxon>Nocardiopsidaceae</taxon>
        <taxon>Nocardiopsis</taxon>
    </lineage>
</organism>
<dbReference type="Proteomes" id="UP000467124">
    <property type="component" value="Unassembled WGS sequence"/>
</dbReference>
<evidence type="ECO:0000256" key="3">
    <source>
        <dbReference type="ARBA" id="ARBA00022553"/>
    </source>
</evidence>
<keyword evidence="4" id="KW-0808">Transferase</keyword>
<comment type="caution">
    <text evidence="11">The sequence shown here is derived from an EMBL/GenBank/DDBJ whole genome shotgun (WGS) entry which is preliminary data.</text>
</comment>
<name>A0A7K2IZ36_9ACTN</name>
<accession>A0A7K2IZ36</accession>
<reference evidence="11 12" key="1">
    <citation type="journal article" date="2019" name="Nat. Commun.">
        <title>The antimicrobial potential of Streptomyces from insect microbiomes.</title>
        <authorList>
            <person name="Chevrette M.G."/>
            <person name="Carlson C.M."/>
            <person name="Ortega H.E."/>
            <person name="Thomas C."/>
            <person name="Ananiev G.E."/>
            <person name="Barns K.J."/>
            <person name="Book A.J."/>
            <person name="Cagnazzo J."/>
            <person name="Carlos C."/>
            <person name="Flanigan W."/>
            <person name="Grubbs K.J."/>
            <person name="Horn H.A."/>
            <person name="Hoffmann F.M."/>
            <person name="Klassen J.L."/>
            <person name="Knack J.J."/>
            <person name="Lewin G.R."/>
            <person name="McDonald B.R."/>
            <person name="Muller L."/>
            <person name="Melo W.G.P."/>
            <person name="Pinto-Tomas A.A."/>
            <person name="Schmitz A."/>
            <person name="Wendt-Pienkowski E."/>
            <person name="Wildman S."/>
            <person name="Zhao M."/>
            <person name="Zhang F."/>
            <person name="Bugni T.S."/>
            <person name="Andes D.R."/>
            <person name="Pupo M.T."/>
            <person name="Currie C.R."/>
        </authorList>
    </citation>
    <scope>NUCLEOTIDE SEQUENCE [LARGE SCALE GENOMIC DNA]</scope>
    <source>
        <strain evidence="11 12">SID5840</strain>
    </source>
</reference>
<evidence type="ECO:0000256" key="2">
    <source>
        <dbReference type="ARBA" id="ARBA00012438"/>
    </source>
</evidence>
<evidence type="ECO:0000256" key="1">
    <source>
        <dbReference type="ARBA" id="ARBA00000085"/>
    </source>
</evidence>
<dbReference type="EC" id="2.7.13.3" evidence="2"/>
<dbReference type="Gene3D" id="3.30.565.10">
    <property type="entry name" value="Histidine kinase-like ATPase, C-terminal domain"/>
    <property type="match status" value="1"/>
</dbReference>
<evidence type="ECO:0000259" key="9">
    <source>
        <dbReference type="PROSITE" id="PS50109"/>
    </source>
</evidence>
<feature type="domain" description="Histidine kinase" evidence="9">
    <location>
        <begin position="523"/>
        <end position="632"/>
    </location>
</feature>
<evidence type="ECO:0000259" key="10">
    <source>
        <dbReference type="PROSITE" id="PS50906"/>
    </source>
</evidence>
<dbReference type="PANTHER" id="PTHR45436:SF5">
    <property type="entry name" value="SENSOR HISTIDINE KINASE TRCS"/>
    <property type="match status" value="1"/>
</dbReference>
<dbReference type="SUPFAM" id="SSF55874">
    <property type="entry name" value="ATPase domain of HSP90 chaperone/DNA topoisomerase II/histidine kinase"/>
    <property type="match status" value="1"/>
</dbReference>
<keyword evidence="7" id="KW-0472">Membrane</keyword>
<keyword evidence="7" id="KW-1133">Transmembrane helix</keyword>
<dbReference type="InterPro" id="IPR036890">
    <property type="entry name" value="HATPase_C_sf"/>
</dbReference>
<dbReference type="Pfam" id="PF08376">
    <property type="entry name" value="NIT"/>
    <property type="match status" value="1"/>
</dbReference>
<dbReference type="InterPro" id="IPR010910">
    <property type="entry name" value="Nitrate/nitrite_sensing_bac"/>
</dbReference>
<dbReference type="InterPro" id="IPR003594">
    <property type="entry name" value="HATPase_dom"/>
</dbReference>
<dbReference type="GO" id="GO:0004673">
    <property type="term" value="F:protein histidine kinase activity"/>
    <property type="evidence" value="ECO:0007669"/>
    <property type="project" value="UniProtKB-EC"/>
</dbReference>
<evidence type="ECO:0000313" key="11">
    <source>
        <dbReference type="EMBL" id="MYR35238.1"/>
    </source>
</evidence>
<keyword evidence="3" id="KW-0597">Phosphoprotein</keyword>
<feature type="domain" description="NIT" evidence="10">
    <location>
        <begin position="54"/>
        <end position="305"/>
    </location>
</feature>
<dbReference type="Pfam" id="PF02518">
    <property type="entry name" value="HATPase_c"/>
    <property type="match status" value="1"/>
</dbReference>
<dbReference type="PROSITE" id="PS50906">
    <property type="entry name" value="NIT"/>
    <property type="match status" value="1"/>
</dbReference>
<dbReference type="PANTHER" id="PTHR45436">
    <property type="entry name" value="SENSOR HISTIDINE KINASE YKOH"/>
    <property type="match status" value="1"/>
</dbReference>
<evidence type="ECO:0000256" key="5">
    <source>
        <dbReference type="ARBA" id="ARBA00022692"/>
    </source>
</evidence>
<dbReference type="SMART" id="SM00387">
    <property type="entry name" value="HATPase_c"/>
    <property type="match status" value="1"/>
</dbReference>
<dbReference type="GO" id="GO:0000160">
    <property type="term" value="P:phosphorelay signal transduction system"/>
    <property type="evidence" value="ECO:0007669"/>
    <property type="project" value="TreeGrafter"/>
</dbReference>
<evidence type="ECO:0000256" key="6">
    <source>
        <dbReference type="ARBA" id="ARBA00022777"/>
    </source>
</evidence>
<evidence type="ECO:0000256" key="7">
    <source>
        <dbReference type="ARBA" id="ARBA00022989"/>
    </source>
</evidence>
<dbReference type="RefSeq" id="WP_161111965.1">
    <property type="nucleotide sequence ID" value="NZ_WWHY01000001.1"/>
</dbReference>
<protein>
    <recommendedName>
        <fullName evidence="2">histidine kinase</fullName>
        <ecNumber evidence="2">2.7.13.3</ecNumber>
    </recommendedName>
</protein>
<dbReference type="InterPro" id="IPR050428">
    <property type="entry name" value="TCS_sensor_his_kinase"/>
</dbReference>
<comment type="catalytic activity">
    <reaction evidence="1">
        <text>ATP + protein L-histidine = ADP + protein N-phospho-L-histidine.</text>
        <dbReference type="EC" id="2.7.13.3"/>
    </reaction>
</comment>
<proteinExistence type="predicted"/>
<dbReference type="EMBL" id="WWHY01000001">
    <property type="protein sequence ID" value="MYR35238.1"/>
    <property type="molecule type" value="Genomic_DNA"/>
</dbReference>
<dbReference type="PROSITE" id="PS50109">
    <property type="entry name" value="HIS_KIN"/>
    <property type="match status" value="1"/>
</dbReference>
<keyword evidence="5" id="KW-0812">Transmembrane</keyword>
<evidence type="ECO:0000256" key="4">
    <source>
        <dbReference type="ARBA" id="ARBA00022679"/>
    </source>
</evidence>
<keyword evidence="6 11" id="KW-0418">Kinase</keyword>
<dbReference type="GO" id="GO:0005886">
    <property type="term" value="C:plasma membrane"/>
    <property type="evidence" value="ECO:0007669"/>
    <property type="project" value="TreeGrafter"/>
</dbReference>
<dbReference type="InterPro" id="IPR013587">
    <property type="entry name" value="Nitrate/nitrite_sensing"/>
</dbReference>